<comment type="caution">
    <text evidence="3">The sequence shown here is derived from an EMBL/GenBank/DDBJ whole genome shotgun (WGS) entry which is preliminary data.</text>
</comment>
<gene>
    <name evidence="3" type="ORF">HMPREF3230_00395</name>
</gene>
<sequence length="554" mass="64174">MLIEIYSPAFKENNNIRPIIQLKNGLNVIQGTQTGSNSIGKSSALLAIDFAFGGNSYLDSDGVKYVGNHVIYFCFKFDKKYFFSRSTADADTITVCNEKYKTTDKTLSRKEFIEWLKEKYVSNKTNLSFRQLTSTFFRIYGKNNHDENYPLQGYRNQPTKESIKILMSLFDFYKDIEPYHNQLDVQIDKLKTFKNARKYSFISNLVGGKTQYEENIKILSNLRAELNALTLNYEVNASSEEIESNKARENLKANKLSLDTQLERLQRQSKLLEISIEFGLLPTEADIESLAEFFPDINLKKIYEIEQFHKKLSAILEDQFKSEKESLDTKTAEIKDSIEQVERQMSELNITNSISKDFLDKHSELNKKIEALEEQNKAYLEETQLQEAKQSATQNLEKNVEHILSEIEYNLNTRMHEFNDRLYVEKRNSPKIELKNYNSYRFFTPKDTGTGTNFKGLILLDLAILYTSALPALVHDSLFFKNIDDEGIDGIMKIYKDTANLNKQIFIAFDKQSSYSNETYEILQDNKVLQLYSGGGELYGQSWNREIKGDKNEI</sequence>
<dbReference type="Pfam" id="PF10088">
    <property type="entry name" value="DUF2326"/>
    <property type="match status" value="1"/>
</dbReference>
<name>A0A135Z9Q8_GARVA</name>
<feature type="domain" description="DUF2326" evidence="2">
    <location>
        <begin position="420"/>
        <end position="528"/>
    </location>
</feature>
<dbReference type="AlphaFoldDB" id="A0A135Z9Q8"/>
<dbReference type="EMBL" id="LSRC01000014">
    <property type="protein sequence ID" value="KXI18377.1"/>
    <property type="molecule type" value="Genomic_DNA"/>
</dbReference>
<proteinExistence type="predicted"/>
<feature type="coiled-coil region" evidence="1">
    <location>
        <begin position="209"/>
        <end position="268"/>
    </location>
</feature>
<dbReference type="PATRIC" id="fig|2702.101.peg.381"/>
<dbReference type="InterPro" id="IPR027417">
    <property type="entry name" value="P-loop_NTPase"/>
</dbReference>
<protein>
    <recommendedName>
        <fullName evidence="2">DUF2326 domain-containing protein</fullName>
    </recommendedName>
</protein>
<evidence type="ECO:0000259" key="2">
    <source>
        <dbReference type="Pfam" id="PF10088"/>
    </source>
</evidence>
<feature type="coiled-coil region" evidence="1">
    <location>
        <begin position="324"/>
        <end position="389"/>
    </location>
</feature>
<dbReference type="RefSeq" id="WP_075523303.1">
    <property type="nucleotide sequence ID" value="NZ_KQ961855.1"/>
</dbReference>
<evidence type="ECO:0000313" key="3">
    <source>
        <dbReference type="EMBL" id="KXI18377.1"/>
    </source>
</evidence>
<dbReference type="InterPro" id="IPR018760">
    <property type="entry name" value="DUF2326"/>
</dbReference>
<accession>A0A135Z9Q8</accession>
<keyword evidence="1" id="KW-0175">Coiled coil</keyword>
<dbReference type="Proteomes" id="UP000070505">
    <property type="component" value="Unassembled WGS sequence"/>
</dbReference>
<evidence type="ECO:0000256" key="1">
    <source>
        <dbReference type="SAM" id="Coils"/>
    </source>
</evidence>
<dbReference type="Gene3D" id="3.40.50.300">
    <property type="entry name" value="P-loop containing nucleotide triphosphate hydrolases"/>
    <property type="match status" value="2"/>
</dbReference>
<evidence type="ECO:0000313" key="4">
    <source>
        <dbReference type="Proteomes" id="UP000070505"/>
    </source>
</evidence>
<reference evidence="3 4" key="1">
    <citation type="submission" date="2016-02" db="EMBL/GenBank/DDBJ databases">
        <authorList>
            <person name="Wen L."/>
            <person name="He K."/>
            <person name="Yang H."/>
        </authorList>
    </citation>
    <scope>NUCLEOTIDE SEQUENCE [LARGE SCALE GENOMIC DNA]</scope>
    <source>
        <strain evidence="3 4">CMW7778B</strain>
    </source>
</reference>
<organism evidence="3 4">
    <name type="scientific">Gardnerella vaginalis</name>
    <dbReference type="NCBI Taxonomy" id="2702"/>
    <lineage>
        <taxon>Bacteria</taxon>
        <taxon>Bacillati</taxon>
        <taxon>Actinomycetota</taxon>
        <taxon>Actinomycetes</taxon>
        <taxon>Bifidobacteriales</taxon>
        <taxon>Bifidobacteriaceae</taxon>
        <taxon>Gardnerella</taxon>
    </lineage>
</organism>